<dbReference type="RefSeq" id="WP_310090273.1">
    <property type="nucleotide sequence ID" value="NZ_JAVDTT010000001.1"/>
</dbReference>
<sequence length="217" mass="23817">MFNRKIGFILIIALAAGLGLLAAQKYFGAKSTGPQWPQTTSITMFPQARTLPAFSLRQSDGTQLVSGELNGHWTLVFLGFTYCPDVCPTTLAELAQAQNQWKSLPDSTRPRVLFVSVDPERDTPTRIGEYAHAFHPDTLAATADVPALESFAKSLMFVFQKMPGNHFETDPKDYSMDHSANIAVLDPQGRMVGFIKPPFQPKAIAEDMAALTLATKK</sequence>
<evidence type="ECO:0000256" key="1">
    <source>
        <dbReference type="ARBA" id="ARBA00010996"/>
    </source>
</evidence>
<dbReference type="Gene3D" id="3.40.30.10">
    <property type="entry name" value="Glutaredoxin"/>
    <property type="match status" value="1"/>
</dbReference>
<dbReference type="InterPro" id="IPR003782">
    <property type="entry name" value="SCO1/SenC"/>
</dbReference>
<dbReference type="Proteomes" id="UP001254759">
    <property type="component" value="Unassembled WGS sequence"/>
</dbReference>
<name>A0ABU1RNN4_9GAMM</name>
<comment type="caution">
    <text evidence="4">The sequence shown here is derived from an EMBL/GenBank/DDBJ whole genome shotgun (WGS) entry which is preliminary data.</text>
</comment>
<dbReference type="CDD" id="cd02968">
    <property type="entry name" value="SCO"/>
    <property type="match status" value="1"/>
</dbReference>
<dbReference type="SUPFAM" id="SSF52833">
    <property type="entry name" value="Thioredoxin-like"/>
    <property type="match status" value="1"/>
</dbReference>
<dbReference type="InterPro" id="IPR036249">
    <property type="entry name" value="Thioredoxin-like_sf"/>
</dbReference>
<dbReference type="PANTHER" id="PTHR12151:SF25">
    <property type="entry name" value="LINALOOL DEHYDRATASE_ISOMERASE DOMAIN-CONTAINING PROTEIN"/>
    <property type="match status" value="1"/>
</dbReference>
<reference evidence="4 5" key="1">
    <citation type="submission" date="2023-07" db="EMBL/GenBank/DDBJ databases">
        <title>Sorghum-associated microbial communities from plants grown in Nebraska, USA.</title>
        <authorList>
            <person name="Schachtman D."/>
        </authorList>
    </citation>
    <scope>NUCLEOTIDE SEQUENCE [LARGE SCALE GENOMIC DNA]</scope>
    <source>
        <strain evidence="4 5">BE107</strain>
    </source>
</reference>
<evidence type="ECO:0000313" key="4">
    <source>
        <dbReference type="EMBL" id="MDR6840388.1"/>
    </source>
</evidence>
<dbReference type="InterPro" id="IPR013766">
    <property type="entry name" value="Thioredoxin_domain"/>
</dbReference>
<keyword evidence="5" id="KW-1185">Reference proteome</keyword>
<dbReference type="EMBL" id="JAVDTT010000001">
    <property type="protein sequence ID" value="MDR6840388.1"/>
    <property type="molecule type" value="Genomic_DNA"/>
</dbReference>
<protein>
    <submittedName>
        <fullName evidence="4">Protein SCO1/2</fullName>
    </submittedName>
</protein>
<evidence type="ECO:0000259" key="3">
    <source>
        <dbReference type="PROSITE" id="PS51352"/>
    </source>
</evidence>
<proteinExistence type="inferred from homology"/>
<feature type="domain" description="Thioredoxin" evidence="3">
    <location>
        <begin position="45"/>
        <end position="213"/>
    </location>
</feature>
<dbReference type="PANTHER" id="PTHR12151">
    <property type="entry name" value="ELECTRON TRANSPORT PROTIN SCO1/SENC FAMILY MEMBER"/>
    <property type="match status" value="1"/>
</dbReference>
<gene>
    <name evidence="4" type="ORF">J2W94_000652</name>
</gene>
<evidence type="ECO:0000256" key="2">
    <source>
        <dbReference type="ARBA" id="ARBA00023008"/>
    </source>
</evidence>
<comment type="similarity">
    <text evidence="1">Belongs to the SCO1/2 family.</text>
</comment>
<dbReference type="Pfam" id="PF02630">
    <property type="entry name" value="SCO1-SenC"/>
    <property type="match status" value="1"/>
</dbReference>
<dbReference type="PROSITE" id="PS51352">
    <property type="entry name" value="THIOREDOXIN_2"/>
    <property type="match status" value="1"/>
</dbReference>
<accession>A0ABU1RNN4</accession>
<organism evidence="4 5">
    <name type="scientific">Pseudoxanthomonas sacheonensis</name>
    <dbReference type="NCBI Taxonomy" id="443615"/>
    <lineage>
        <taxon>Bacteria</taxon>
        <taxon>Pseudomonadati</taxon>
        <taxon>Pseudomonadota</taxon>
        <taxon>Gammaproteobacteria</taxon>
        <taxon>Lysobacterales</taxon>
        <taxon>Lysobacteraceae</taxon>
        <taxon>Pseudoxanthomonas</taxon>
    </lineage>
</organism>
<keyword evidence="2" id="KW-0186">Copper</keyword>
<evidence type="ECO:0000313" key="5">
    <source>
        <dbReference type="Proteomes" id="UP001254759"/>
    </source>
</evidence>